<dbReference type="AlphaFoldDB" id="A0A6S6TP96"/>
<proteinExistence type="predicted"/>
<sequence length="145" mass="16507">MNELKSELVLNPEYYSADVYMEEEENKKSIYLSVFIQLLMVSIILALLIFGYKYIMKNHYDDIDLWMMETKASMLGVKEKVPVVMGKEVVVSTEAIISTVEAKAEVVKKNSMQVSSTPKVIAPTVQPQELSNEYIKLVEKSLGNY</sequence>
<accession>A0A6S6TP96</accession>
<feature type="transmembrane region" description="Helical" evidence="1">
    <location>
        <begin position="30"/>
        <end position="50"/>
    </location>
</feature>
<keyword evidence="1" id="KW-0812">Transmembrane</keyword>
<keyword evidence="1" id="KW-0472">Membrane</keyword>
<evidence type="ECO:0000313" key="2">
    <source>
        <dbReference type="EMBL" id="CAA6819917.1"/>
    </source>
</evidence>
<gene>
    <name evidence="2" type="ORF">HELGO_WM19095</name>
</gene>
<dbReference type="EMBL" id="CACVAZ010000129">
    <property type="protein sequence ID" value="CAA6819917.1"/>
    <property type="molecule type" value="Genomic_DNA"/>
</dbReference>
<organism evidence="2">
    <name type="scientific">uncultured Sulfurovum sp</name>
    <dbReference type="NCBI Taxonomy" id="269237"/>
    <lineage>
        <taxon>Bacteria</taxon>
        <taxon>Pseudomonadati</taxon>
        <taxon>Campylobacterota</taxon>
        <taxon>Epsilonproteobacteria</taxon>
        <taxon>Campylobacterales</taxon>
        <taxon>Sulfurovaceae</taxon>
        <taxon>Sulfurovum</taxon>
        <taxon>environmental samples</taxon>
    </lineage>
</organism>
<reference evidence="2" key="1">
    <citation type="submission" date="2020-01" db="EMBL/GenBank/DDBJ databases">
        <authorList>
            <person name="Meier V. D."/>
            <person name="Meier V D."/>
        </authorList>
    </citation>
    <scope>NUCLEOTIDE SEQUENCE</scope>
    <source>
        <strain evidence="2">HLG_WM_MAG_02</strain>
    </source>
</reference>
<protein>
    <submittedName>
        <fullName evidence="2">Uncharacterized protein</fullName>
    </submittedName>
</protein>
<keyword evidence="1" id="KW-1133">Transmembrane helix</keyword>
<name>A0A6S6TP96_9BACT</name>
<evidence type="ECO:0000256" key="1">
    <source>
        <dbReference type="SAM" id="Phobius"/>
    </source>
</evidence>